<dbReference type="EMBL" id="GGEC01001368">
    <property type="protein sequence ID" value="MBW81851.1"/>
    <property type="molecule type" value="Transcribed_RNA"/>
</dbReference>
<accession>A0A2P2IKY1</accession>
<proteinExistence type="predicted"/>
<evidence type="ECO:0000313" key="1">
    <source>
        <dbReference type="EMBL" id="MBW81851.1"/>
    </source>
</evidence>
<keyword evidence="1" id="KW-0808">Transferase</keyword>
<dbReference type="AlphaFoldDB" id="A0A2P2IKY1"/>
<sequence length="44" mass="5093">MEQRASPAINLGLRIWFDSSDDTLTYLPSSTFLQIFCRVWEKGV</sequence>
<protein>
    <submittedName>
        <fullName evidence="1">Protein kinase</fullName>
    </submittedName>
</protein>
<keyword evidence="1" id="KW-0418">Kinase</keyword>
<name>A0A2P2IKY1_RHIMU</name>
<organism evidence="1">
    <name type="scientific">Rhizophora mucronata</name>
    <name type="common">Asiatic mangrove</name>
    <dbReference type="NCBI Taxonomy" id="61149"/>
    <lineage>
        <taxon>Eukaryota</taxon>
        <taxon>Viridiplantae</taxon>
        <taxon>Streptophyta</taxon>
        <taxon>Embryophyta</taxon>
        <taxon>Tracheophyta</taxon>
        <taxon>Spermatophyta</taxon>
        <taxon>Magnoliopsida</taxon>
        <taxon>eudicotyledons</taxon>
        <taxon>Gunneridae</taxon>
        <taxon>Pentapetalae</taxon>
        <taxon>rosids</taxon>
        <taxon>fabids</taxon>
        <taxon>Malpighiales</taxon>
        <taxon>Rhizophoraceae</taxon>
        <taxon>Rhizophora</taxon>
    </lineage>
</organism>
<reference evidence="1" key="1">
    <citation type="submission" date="2018-02" db="EMBL/GenBank/DDBJ databases">
        <title>Rhizophora mucronata_Transcriptome.</title>
        <authorList>
            <person name="Meera S.P."/>
            <person name="Sreeshan A."/>
            <person name="Augustine A."/>
        </authorList>
    </citation>
    <scope>NUCLEOTIDE SEQUENCE</scope>
    <source>
        <tissue evidence="1">Leaf</tissue>
    </source>
</reference>
<dbReference type="GO" id="GO:0016301">
    <property type="term" value="F:kinase activity"/>
    <property type="evidence" value="ECO:0007669"/>
    <property type="project" value="UniProtKB-KW"/>
</dbReference>